<keyword evidence="1" id="KW-0812">Transmembrane</keyword>
<proteinExistence type="predicted"/>
<organism evidence="2 3">
    <name type="scientific">Candidatus Methanofastidiosum methylothiophilum</name>
    <dbReference type="NCBI Taxonomy" id="1705564"/>
    <lineage>
        <taxon>Archaea</taxon>
        <taxon>Methanobacteriati</taxon>
        <taxon>Methanobacteriota</taxon>
        <taxon>Stenosarchaea group</taxon>
        <taxon>Candidatus Methanofastidiosia</taxon>
        <taxon>Candidatus Methanofastidiosales</taxon>
        <taxon>Candidatus Methanofastidiosaceae</taxon>
        <taxon>Candidatus Methanofastidiosum</taxon>
    </lineage>
</organism>
<dbReference type="EMBL" id="LNGD01000279">
    <property type="protein sequence ID" value="KYC44544.1"/>
    <property type="molecule type" value="Genomic_DNA"/>
</dbReference>
<keyword evidence="1" id="KW-1133">Transmembrane helix</keyword>
<gene>
    <name evidence="2" type="ORF">AMQ74_01953</name>
</gene>
<protein>
    <submittedName>
        <fullName evidence="2">Uncharacterized protein</fullName>
    </submittedName>
</protein>
<dbReference type="Proteomes" id="UP000075578">
    <property type="component" value="Unassembled WGS sequence"/>
</dbReference>
<name>A0A150IIN1_9EURY</name>
<feature type="transmembrane region" description="Helical" evidence="1">
    <location>
        <begin position="6"/>
        <end position="25"/>
    </location>
</feature>
<keyword evidence="1" id="KW-0472">Membrane</keyword>
<evidence type="ECO:0000313" key="2">
    <source>
        <dbReference type="EMBL" id="KYC44544.1"/>
    </source>
</evidence>
<accession>A0A150IIN1</accession>
<sequence>MKDETIIGCVLGVLLVLTIFSGILYTNGIKEKQNLLEECYGGVHIITVESNSSEENAVVKVSELPDGCIIIKKDGKIFTIRAYDREKNPLQIEAYGNGVLINVPKIEANESNIFFVECLCPIENTEEQEDKL</sequence>
<evidence type="ECO:0000313" key="3">
    <source>
        <dbReference type="Proteomes" id="UP000075578"/>
    </source>
</evidence>
<dbReference type="AlphaFoldDB" id="A0A150IIN1"/>
<reference evidence="2 3" key="1">
    <citation type="journal article" date="2016" name="ISME J.">
        <title>Chasing the elusive Euryarchaeota class WSA2: genomes reveal a uniquely fastidious methyl-reducing methanogen.</title>
        <authorList>
            <person name="Nobu M.K."/>
            <person name="Narihiro T."/>
            <person name="Kuroda K."/>
            <person name="Mei R."/>
            <person name="Liu W.T."/>
        </authorList>
    </citation>
    <scope>NUCLEOTIDE SEQUENCE [LARGE SCALE GENOMIC DNA]</scope>
    <source>
        <strain evidence="2">U1lsi0528_Bin089</strain>
    </source>
</reference>
<evidence type="ECO:0000256" key="1">
    <source>
        <dbReference type="SAM" id="Phobius"/>
    </source>
</evidence>
<comment type="caution">
    <text evidence="2">The sequence shown here is derived from an EMBL/GenBank/DDBJ whole genome shotgun (WGS) entry which is preliminary data.</text>
</comment>